<reference evidence="9" key="1">
    <citation type="submission" date="2021-11" db="EMBL/GenBank/DDBJ databases">
        <authorList>
            <person name="Schell T."/>
        </authorList>
    </citation>
    <scope>NUCLEOTIDE SEQUENCE</scope>
    <source>
        <strain evidence="9">M5</strain>
    </source>
</reference>
<dbReference type="GO" id="GO:0004252">
    <property type="term" value="F:serine-type endopeptidase activity"/>
    <property type="evidence" value="ECO:0007669"/>
    <property type="project" value="InterPro"/>
</dbReference>
<dbReference type="SMART" id="SM00020">
    <property type="entry name" value="Tryp_SPc"/>
    <property type="match status" value="1"/>
</dbReference>
<dbReference type="PRINTS" id="PR00722">
    <property type="entry name" value="CHYMOTRYPSIN"/>
</dbReference>
<feature type="signal peptide" evidence="7">
    <location>
        <begin position="1"/>
        <end position="26"/>
    </location>
</feature>
<evidence type="ECO:0000256" key="4">
    <source>
        <dbReference type="ARBA" id="ARBA00022825"/>
    </source>
</evidence>
<protein>
    <recommendedName>
        <fullName evidence="8">Peptidase S1 domain-containing protein</fullName>
    </recommendedName>
</protein>
<keyword evidence="10" id="KW-1185">Reference proteome</keyword>
<comment type="caution">
    <text evidence="9">The sequence shown here is derived from an EMBL/GenBank/DDBJ whole genome shotgun (WGS) entry which is preliminary data.</text>
</comment>
<dbReference type="GO" id="GO:0006508">
    <property type="term" value="P:proteolysis"/>
    <property type="evidence" value="ECO:0007669"/>
    <property type="project" value="UniProtKB-KW"/>
</dbReference>
<evidence type="ECO:0000259" key="8">
    <source>
        <dbReference type="PROSITE" id="PS50240"/>
    </source>
</evidence>
<evidence type="ECO:0000313" key="9">
    <source>
        <dbReference type="EMBL" id="CAH0100685.1"/>
    </source>
</evidence>
<evidence type="ECO:0000313" key="10">
    <source>
        <dbReference type="Proteomes" id="UP000789390"/>
    </source>
</evidence>
<dbReference type="PANTHER" id="PTHR24276:SF91">
    <property type="entry name" value="AT26814P-RELATED"/>
    <property type="match status" value="1"/>
</dbReference>
<evidence type="ECO:0000256" key="5">
    <source>
        <dbReference type="ARBA" id="ARBA00023157"/>
    </source>
</evidence>
<dbReference type="InterPro" id="IPR018114">
    <property type="entry name" value="TRYPSIN_HIS"/>
</dbReference>
<accession>A0A8J2WDN4</accession>
<dbReference type="InterPro" id="IPR043504">
    <property type="entry name" value="Peptidase_S1_PA_chymotrypsin"/>
</dbReference>
<dbReference type="Gene3D" id="2.40.10.10">
    <property type="entry name" value="Trypsin-like serine proteases"/>
    <property type="match status" value="1"/>
</dbReference>
<evidence type="ECO:0000256" key="6">
    <source>
        <dbReference type="RuleBase" id="RU363034"/>
    </source>
</evidence>
<keyword evidence="4 6" id="KW-0720">Serine protease</keyword>
<dbReference type="Pfam" id="PF00089">
    <property type="entry name" value="Trypsin"/>
    <property type="match status" value="1"/>
</dbReference>
<dbReference type="Proteomes" id="UP000789390">
    <property type="component" value="Unassembled WGS sequence"/>
</dbReference>
<name>A0A8J2WDN4_9CRUS</name>
<evidence type="ECO:0000256" key="1">
    <source>
        <dbReference type="ARBA" id="ARBA00007664"/>
    </source>
</evidence>
<dbReference type="InterPro" id="IPR050430">
    <property type="entry name" value="Peptidase_S1"/>
</dbReference>
<dbReference type="SUPFAM" id="SSF50494">
    <property type="entry name" value="Trypsin-like serine proteases"/>
    <property type="match status" value="1"/>
</dbReference>
<dbReference type="AlphaFoldDB" id="A0A8J2WDN4"/>
<dbReference type="InterPro" id="IPR009003">
    <property type="entry name" value="Peptidase_S1_PA"/>
</dbReference>
<dbReference type="InterPro" id="IPR001254">
    <property type="entry name" value="Trypsin_dom"/>
</dbReference>
<feature type="chain" id="PRO_5035282784" description="Peptidase S1 domain-containing protein" evidence="7">
    <location>
        <begin position="27"/>
        <end position="301"/>
    </location>
</feature>
<dbReference type="CDD" id="cd00190">
    <property type="entry name" value="Tryp_SPc"/>
    <property type="match status" value="1"/>
</dbReference>
<dbReference type="PROSITE" id="PS50240">
    <property type="entry name" value="TRYPSIN_DOM"/>
    <property type="match status" value="1"/>
</dbReference>
<keyword evidence="5" id="KW-1015">Disulfide bond</keyword>
<evidence type="ECO:0000256" key="7">
    <source>
        <dbReference type="SAM" id="SignalP"/>
    </source>
</evidence>
<feature type="domain" description="Peptidase S1" evidence="8">
    <location>
        <begin position="49"/>
        <end position="286"/>
    </location>
</feature>
<keyword evidence="3 6" id="KW-0378">Hydrolase</keyword>
<evidence type="ECO:0000256" key="2">
    <source>
        <dbReference type="ARBA" id="ARBA00022670"/>
    </source>
</evidence>
<keyword evidence="2 6" id="KW-0645">Protease</keyword>
<dbReference type="PANTHER" id="PTHR24276">
    <property type="entry name" value="POLYSERASE-RELATED"/>
    <property type="match status" value="1"/>
</dbReference>
<comment type="similarity">
    <text evidence="1">Belongs to the peptidase S1 family.</text>
</comment>
<dbReference type="InterPro" id="IPR001314">
    <property type="entry name" value="Peptidase_S1A"/>
</dbReference>
<dbReference type="InterPro" id="IPR033116">
    <property type="entry name" value="TRYPSIN_SER"/>
</dbReference>
<dbReference type="PROSITE" id="PS00135">
    <property type="entry name" value="TRYPSIN_SER"/>
    <property type="match status" value="1"/>
</dbReference>
<organism evidence="9 10">
    <name type="scientific">Daphnia galeata</name>
    <dbReference type="NCBI Taxonomy" id="27404"/>
    <lineage>
        <taxon>Eukaryota</taxon>
        <taxon>Metazoa</taxon>
        <taxon>Ecdysozoa</taxon>
        <taxon>Arthropoda</taxon>
        <taxon>Crustacea</taxon>
        <taxon>Branchiopoda</taxon>
        <taxon>Diplostraca</taxon>
        <taxon>Cladocera</taxon>
        <taxon>Anomopoda</taxon>
        <taxon>Daphniidae</taxon>
        <taxon>Daphnia</taxon>
    </lineage>
</organism>
<dbReference type="PROSITE" id="PS00134">
    <property type="entry name" value="TRYPSIN_HIS"/>
    <property type="match status" value="1"/>
</dbReference>
<proteinExistence type="inferred from homology"/>
<gene>
    <name evidence="9" type="ORF">DGAL_LOCUS2972</name>
</gene>
<dbReference type="OrthoDB" id="60866at2759"/>
<dbReference type="EMBL" id="CAKKLH010000043">
    <property type="protein sequence ID" value="CAH0100685.1"/>
    <property type="molecule type" value="Genomic_DNA"/>
</dbReference>
<keyword evidence="7" id="KW-0732">Signal</keyword>
<evidence type="ECO:0000256" key="3">
    <source>
        <dbReference type="ARBA" id="ARBA00022801"/>
    </source>
</evidence>
<sequence length="301" mass="32724">MFGLSWICRAVFVFALLAELKTWVVTEGISSGNANITKNETNKVNFTRIVGGTWAKRGAYPYQVAIFVKKEFTCGGTLLDSGLHVLTAAHCINPLGREAGLLTLYFRTTVLNPLDAIHIERKAKKFVIHPFYNGTSFENDLGVITLSKPVMEIRPVKLEQVVSLNETHIGKEATVIGWGRTRQVLHPAMSSGAASNHLRHVNVTVLDAKDCSVLYYNDYELNDGKRLCATTLFGKSICQGDSGGPLLINGLQVGINSAAAGCADPRFPAIFIRVAAYIDWIKSVMGESALIAPVSDIIIAT</sequence>